<reference evidence="3 4" key="1">
    <citation type="journal article" date="2017" name="Nat. Commun.">
        <title>In situ click chemistry generation of cyclooxygenase-2 inhibitors.</title>
        <authorList>
            <person name="Bhardwaj A."/>
            <person name="Kaur J."/>
            <person name="Wuest M."/>
            <person name="Wuest F."/>
        </authorList>
    </citation>
    <scope>NUCLEOTIDE SEQUENCE [LARGE SCALE GENOMIC DNA]</scope>
    <source>
        <strain evidence="3">S2_018_000_R2_106</strain>
    </source>
</reference>
<comment type="caution">
    <text evidence="3">The sequence shown here is derived from an EMBL/GenBank/DDBJ whole genome shotgun (WGS) entry which is preliminary data.</text>
</comment>
<organism evidence="3 4">
    <name type="scientific">Blastochloris viridis</name>
    <name type="common">Rhodopseudomonas viridis</name>
    <dbReference type="NCBI Taxonomy" id="1079"/>
    <lineage>
        <taxon>Bacteria</taxon>
        <taxon>Pseudomonadati</taxon>
        <taxon>Pseudomonadota</taxon>
        <taxon>Alphaproteobacteria</taxon>
        <taxon>Hyphomicrobiales</taxon>
        <taxon>Blastochloridaceae</taxon>
        <taxon>Blastochloris</taxon>
    </lineage>
</organism>
<evidence type="ECO:0000256" key="1">
    <source>
        <dbReference type="ARBA" id="ARBA00022679"/>
    </source>
</evidence>
<dbReference type="PANTHER" id="PTHR44068:SF11">
    <property type="entry name" value="GERANYL DIPHOSPHATE 2-C-METHYLTRANSFERASE"/>
    <property type="match status" value="1"/>
</dbReference>
<dbReference type="GO" id="GO:0003677">
    <property type="term" value="F:DNA binding"/>
    <property type="evidence" value="ECO:0007669"/>
    <property type="project" value="InterPro"/>
</dbReference>
<sequence>MSQKSQIRESVSHLREISPSEQIALRLKTCIDRVGGKKAMVEQTGISLSHLFRYINAQAILPTDRLLAVARAAKVHPNWLLTGEGSPDIAPITSLVSEQQHLLIDAKSLVHSLTLAEQLDLDYGYRMSPSAKAEFVFALYHAVRHESQIYGNNTKFETSKALEVYAYLSSIQGEIPRRMILNTIEIMFKAAKGDLPEKEVRTFCNYLNTAIKNVYNHQAIGQPYFDRIGYSLEPDTVEYVDTMLAEYKKSFLFSDKPLHVLDIGCGNGRHLLHFSKDKHIKITGIDNNATAKRICEDYEKAGKLPKGTFVEGDIHNLPFKDHSFDFIFANAILFHAPFLPDSPHGVNQLMLELRRVLKPKGAVYLHSRYGSGFDPFPFFQLHNEATIHLMSKKSGFQVQWFKKFFWNDSIEYIPQARFNDWFSTLLTRTN</sequence>
<dbReference type="GO" id="GO:0032259">
    <property type="term" value="P:methylation"/>
    <property type="evidence" value="ECO:0007669"/>
    <property type="project" value="UniProtKB-KW"/>
</dbReference>
<dbReference type="InterPro" id="IPR010982">
    <property type="entry name" value="Lambda_DNA-bd_dom_sf"/>
</dbReference>
<accession>A0A6N4R2M6</accession>
<dbReference type="InterPro" id="IPR050447">
    <property type="entry name" value="Erg6_SMT_methyltransf"/>
</dbReference>
<gene>
    <name evidence="3" type="ORF">DI628_00690</name>
</gene>
<dbReference type="CDD" id="cd02440">
    <property type="entry name" value="AdoMet_MTases"/>
    <property type="match status" value="1"/>
</dbReference>
<evidence type="ECO:0000259" key="2">
    <source>
        <dbReference type="Pfam" id="PF08241"/>
    </source>
</evidence>
<dbReference type="PANTHER" id="PTHR44068">
    <property type="entry name" value="ZGC:194242"/>
    <property type="match status" value="1"/>
</dbReference>
<proteinExistence type="predicted"/>
<evidence type="ECO:0000313" key="3">
    <source>
        <dbReference type="EMBL" id="TKW61180.1"/>
    </source>
</evidence>
<dbReference type="SUPFAM" id="SSF47413">
    <property type="entry name" value="lambda repressor-like DNA-binding domains"/>
    <property type="match status" value="1"/>
</dbReference>
<evidence type="ECO:0000313" key="4">
    <source>
        <dbReference type="Proteomes" id="UP000320948"/>
    </source>
</evidence>
<keyword evidence="3" id="KW-0489">Methyltransferase</keyword>
<dbReference type="InterPro" id="IPR029063">
    <property type="entry name" value="SAM-dependent_MTases_sf"/>
</dbReference>
<dbReference type="Proteomes" id="UP000320948">
    <property type="component" value="Unassembled WGS sequence"/>
</dbReference>
<protein>
    <submittedName>
        <fullName evidence="3">Methyltransferase domain-containing protein</fullName>
    </submittedName>
</protein>
<dbReference type="Pfam" id="PF08241">
    <property type="entry name" value="Methyltransf_11"/>
    <property type="match status" value="1"/>
</dbReference>
<dbReference type="GO" id="GO:0008757">
    <property type="term" value="F:S-adenosylmethionine-dependent methyltransferase activity"/>
    <property type="evidence" value="ECO:0007669"/>
    <property type="project" value="InterPro"/>
</dbReference>
<dbReference type="EMBL" id="VAFM01000001">
    <property type="protein sequence ID" value="TKW61180.1"/>
    <property type="molecule type" value="Genomic_DNA"/>
</dbReference>
<dbReference type="Gene3D" id="3.40.50.150">
    <property type="entry name" value="Vaccinia Virus protein VP39"/>
    <property type="match status" value="1"/>
</dbReference>
<name>A0A6N4R2M6_BLAVI</name>
<dbReference type="InterPro" id="IPR013216">
    <property type="entry name" value="Methyltransf_11"/>
</dbReference>
<keyword evidence="1 3" id="KW-0808">Transferase</keyword>
<dbReference type="Gene3D" id="1.10.260.40">
    <property type="entry name" value="lambda repressor-like DNA-binding domains"/>
    <property type="match status" value="1"/>
</dbReference>
<dbReference type="SUPFAM" id="SSF53335">
    <property type="entry name" value="S-adenosyl-L-methionine-dependent methyltransferases"/>
    <property type="match status" value="1"/>
</dbReference>
<feature type="domain" description="Methyltransferase type 11" evidence="2">
    <location>
        <begin position="261"/>
        <end position="364"/>
    </location>
</feature>
<dbReference type="AlphaFoldDB" id="A0A6N4R2M6"/>